<accession>A0ABS4UPM8</accession>
<dbReference type="EMBL" id="JAGINT010000002">
    <property type="protein sequence ID" value="MBP2353514.1"/>
    <property type="molecule type" value="Genomic_DNA"/>
</dbReference>
<organism evidence="1 2">
    <name type="scientific">Kribbella aluminosa</name>
    <dbReference type="NCBI Taxonomy" id="416017"/>
    <lineage>
        <taxon>Bacteria</taxon>
        <taxon>Bacillati</taxon>
        <taxon>Actinomycetota</taxon>
        <taxon>Actinomycetes</taxon>
        <taxon>Propionibacteriales</taxon>
        <taxon>Kribbellaceae</taxon>
        <taxon>Kribbella</taxon>
    </lineage>
</organism>
<dbReference type="Proteomes" id="UP000755585">
    <property type="component" value="Unassembled WGS sequence"/>
</dbReference>
<comment type="caution">
    <text evidence="1">The sequence shown here is derived from an EMBL/GenBank/DDBJ whole genome shotgun (WGS) entry which is preliminary data.</text>
</comment>
<keyword evidence="2" id="KW-1185">Reference proteome</keyword>
<evidence type="ECO:0000313" key="1">
    <source>
        <dbReference type="EMBL" id="MBP2353514.1"/>
    </source>
</evidence>
<proteinExistence type="predicted"/>
<evidence type="ECO:0000313" key="2">
    <source>
        <dbReference type="Proteomes" id="UP000755585"/>
    </source>
</evidence>
<name>A0ABS4UPM8_9ACTN</name>
<reference evidence="1 2" key="1">
    <citation type="submission" date="2021-03" db="EMBL/GenBank/DDBJ databases">
        <title>Sequencing the genomes of 1000 actinobacteria strains.</title>
        <authorList>
            <person name="Klenk H.-P."/>
        </authorList>
    </citation>
    <scope>NUCLEOTIDE SEQUENCE [LARGE SCALE GENOMIC DNA]</scope>
    <source>
        <strain evidence="1 2">DSM 18824</strain>
    </source>
</reference>
<gene>
    <name evidence="1" type="ORF">JOF29_004624</name>
</gene>
<sequence length="103" mass="11058">MGNRFLGSIVPTAETVSRLGRQETQGESFTASAAHGDRVVTGKIRPLRVGCHGSAHDICQWSNRWLPAPPRTDDAKTPQIKPASAHWPIGMVCGGLPNLEESS</sequence>
<protein>
    <submittedName>
        <fullName evidence="1">Uncharacterized protein</fullName>
    </submittedName>
</protein>